<evidence type="ECO:0000313" key="1">
    <source>
        <dbReference type="EMBL" id="GGA96339.1"/>
    </source>
</evidence>
<sequence>MRRFTITERSSLEYLNPSTYCHIQIMHLDDIFQHSANKIHYEVFDNIGDVHLREADQNGYMKAGTSSNRKKISDIL</sequence>
<reference evidence="1" key="1">
    <citation type="journal article" date="2014" name="Int. J. Syst. Evol. Microbiol.">
        <title>Complete genome sequence of Corynebacterium casei LMG S-19264T (=DSM 44701T), isolated from a smear-ripened cheese.</title>
        <authorList>
            <consortium name="US DOE Joint Genome Institute (JGI-PGF)"/>
            <person name="Walter F."/>
            <person name="Albersmeier A."/>
            <person name="Kalinowski J."/>
            <person name="Ruckert C."/>
        </authorList>
    </citation>
    <scope>NUCLEOTIDE SEQUENCE</scope>
    <source>
        <strain evidence="1">CGMCC 1.15448</strain>
    </source>
</reference>
<dbReference type="AlphaFoldDB" id="A0A8J2XSL2"/>
<comment type="caution">
    <text evidence="1">The sequence shown here is derived from an EMBL/GenBank/DDBJ whole genome shotgun (WGS) entry which is preliminary data.</text>
</comment>
<reference evidence="1" key="2">
    <citation type="submission" date="2020-09" db="EMBL/GenBank/DDBJ databases">
        <authorList>
            <person name="Sun Q."/>
            <person name="Zhou Y."/>
        </authorList>
    </citation>
    <scope>NUCLEOTIDE SEQUENCE</scope>
    <source>
        <strain evidence="1">CGMCC 1.15448</strain>
    </source>
</reference>
<name>A0A8J2XSL2_9BACT</name>
<keyword evidence="2" id="KW-1185">Reference proteome</keyword>
<gene>
    <name evidence="1" type="ORF">GCM10011511_19550</name>
</gene>
<dbReference type="Proteomes" id="UP000607559">
    <property type="component" value="Unassembled WGS sequence"/>
</dbReference>
<proteinExistence type="predicted"/>
<protein>
    <submittedName>
        <fullName evidence="1">Uncharacterized protein</fullName>
    </submittedName>
</protein>
<dbReference type="EMBL" id="BMJC01000002">
    <property type="protein sequence ID" value="GGA96339.1"/>
    <property type="molecule type" value="Genomic_DNA"/>
</dbReference>
<organism evidence="1 2">
    <name type="scientific">Puia dinghuensis</name>
    <dbReference type="NCBI Taxonomy" id="1792502"/>
    <lineage>
        <taxon>Bacteria</taxon>
        <taxon>Pseudomonadati</taxon>
        <taxon>Bacteroidota</taxon>
        <taxon>Chitinophagia</taxon>
        <taxon>Chitinophagales</taxon>
        <taxon>Chitinophagaceae</taxon>
        <taxon>Puia</taxon>
    </lineage>
</organism>
<evidence type="ECO:0000313" key="2">
    <source>
        <dbReference type="Proteomes" id="UP000607559"/>
    </source>
</evidence>
<accession>A0A8J2XSL2</accession>